<dbReference type="RefSeq" id="WP_123662990.1">
    <property type="nucleotide sequence ID" value="NZ_RARA01000024.1"/>
</dbReference>
<name>A0A3N2QC53_9BACT</name>
<evidence type="ECO:0000256" key="1">
    <source>
        <dbReference type="SAM" id="Phobius"/>
    </source>
</evidence>
<dbReference type="Pfam" id="PF04402">
    <property type="entry name" value="SIMPL"/>
    <property type="match status" value="1"/>
</dbReference>
<dbReference type="InterPro" id="IPR052022">
    <property type="entry name" value="26kDa_periplasmic_antigen"/>
</dbReference>
<dbReference type="PANTHER" id="PTHR34387:SF2">
    <property type="entry name" value="SLR1258 PROTEIN"/>
    <property type="match status" value="1"/>
</dbReference>
<gene>
    <name evidence="2" type="ORF">EDM02_03145</name>
</gene>
<dbReference type="AlphaFoldDB" id="A0A3N2QC53"/>
<dbReference type="PIRSF" id="PIRSF029033">
    <property type="entry name" value="UCP029033"/>
    <property type="match status" value="1"/>
</dbReference>
<dbReference type="Gene3D" id="3.30.70.2970">
    <property type="entry name" value="Protein of unknown function (DUF541), domain 2"/>
    <property type="match status" value="1"/>
</dbReference>
<dbReference type="Proteomes" id="UP000270927">
    <property type="component" value="Unassembled WGS sequence"/>
</dbReference>
<keyword evidence="1" id="KW-0812">Transmembrane</keyword>
<dbReference type="PANTHER" id="PTHR34387">
    <property type="entry name" value="SLR1258 PROTEIN"/>
    <property type="match status" value="1"/>
</dbReference>
<dbReference type="GO" id="GO:0006974">
    <property type="term" value="P:DNA damage response"/>
    <property type="evidence" value="ECO:0007669"/>
    <property type="project" value="TreeGrafter"/>
</dbReference>
<dbReference type="EMBL" id="RARA01000024">
    <property type="protein sequence ID" value="ROT47403.1"/>
    <property type="molecule type" value="Genomic_DNA"/>
</dbReference>
<keyword evidence="1" id="KW-0472">Membrane</keyword>
<keyword evidence="1" id="KW-1133">Transmembrane helix</keyword>
<proteinExistence type="predicted"/>
<dbReference type="OrthoDB" id="9806540at2"/>
<dbReference type="InterPro" id="IPR007497">
    <property type="entry name" value="SIMPL/DUF541"/>
</dbReference>
<protein>
    <submittedName>
        <fullName evidence="2">SIMPL domain-containing protein</fullName>
    </submittedName>
</protein>
<sequence length="228" mass="25722">MKNIRGSLILSIGFVLSSIIFSGAFVYVRSLGAQCISVKGLAEREVDATIGIWDIRFETAGEDLNQVNVQIKQQTDTVVSFLREQGFIDQHIVYGIPQLKDNAQYNTQQDKKLRYIEEMQLTVHTSDVSLLWAAVQKSQELLKKGVQLKMHWRDPVKFEFTELNKIKVAMLQEATINARTAAEQLAADAHIQLGSLRTATQGTFSISDTHIPTKKHVRIVTYVNYAIK</sequence>
<evidence type="ECO:0000313" key="2">
    <source>
        <dbReference type="EMBL" id="ROT47403.1"/>
    </source>
</evidence>
<evidence type="ECO:0000313" key="3">
    <source>
        <dbReference type="Proteomes" id="UP000270927"/>
    </source>
</evidence>
<feature type="transmembrane region" description="Helical" evidence="1">
    <location>
        <begin position="7"/>
        <end position="28"/>
    </location>
</feature>
<dbReference type="Gene3D" id="3.30.110.170">
    <property type="entry name" value="Protein of unknown function (DUF541), domain 1"/>
    <property type="match status" value="1"/>
</dbReference>
<reference evidence="2 3" key="1">
    <citation type="submission" date="2018-09" db="EMBL/GenBank/DDBJ databases">
        <title>Comparative Genomics of Wolbachia-Cardinium Dual Endosymbiosis in a Plant-Parasitic Nematode.</title>
        <authorList>
            <person name="Brown A.M.V."/>
            <person name="Wasala S.K."/>
            <person name="Howe D.K."/>
            <person name="Peetz A.B."/>
            <person name="Zasada I.A."/>
            <person name="Denver D.R."/>
        </authorList>
    </citation>
    <scope>NUCLEOTIDE SEQUENCE [LARGE SCALE GENOMIC DNA]</scope>
    <source>
        <strain evidence="2 3">Pp_1</strain>
    </source>
</reference>
<keyword evidence="3" id="KW-1185">Reference proteome</keyword>
<dbReference type="InterPro" id="IPR016907">
    <property type="entry name" value="UCP029033"/>
</dbReference>
<organism evidence="2 3">
    <name type="scientific">Candidatus Cardinium hertigii</name>
    <dbReference type="NCBI Taxonomy" id="247481"/>
    <lineage>
        <taxon>Bacteria</taxon>
        <taxon>Pseudomonadati</taxon>
        <taxon>Bacteroidota</taxon>
        <taxon>Cytophagia</taxon>
        <taxon>Cytophagales</taxon>
        <taxon>Amoebophilaceae</taxon>
        <taxon>Candidatus Cardinium</taxon>
    </lineage>
</organism>
<comment type="caution">
    <text evidence="2">The sequence shown here is derived from an EMBL/GenBank/DDBJ whole genome shotgun (WGS) entry which is preliminary data.</text>
</comment>
<accession>A0A3N2QC53</accession>